<dbReference type="EMBL" id="BAAANK010000003">
    <property type="protein sequence ID" value="GAA1830423.1"/>
    <property type="molecule type" value="Genomic_DNA"/>
</dbReference>
<evidence type="ECO:0000256" key="5">
    <source>
        <dbReference type="ARBA" id="ARBA00023235"/>
    </source>
</evidence>
<keyword evidence="3 6" id="KW-0479">Metal-binding</keyword>
<proteinExistence type="inferred from homology"/>
<comment type="cofactor">
    <cofactor evidence="6">
        <name>Zn(2+)</name>
        <dbReference type="ChEBI" id="CHEBI:29105"/>
    </cofactor>
    <text evidence="6">Binds 1 zinc ion per subunit.</text>
</comment>
<dbReference type="GO" id="GO:0016853">
    <property type="term" value="F:isomerase activity"/>
    <property type="evidence" value="ECO:0007669"/>
    <property type="project" value="UniProtKB-KW"/>
</dbReference>
<comment type="catalytic activity">
    <reaction evidence="1 6">
        <text>5-dehydro-4-deoxy-D-glucuronate = 3-deoxy-D-glycero-2,5-hexodiulosonate</text>
        <dbReference type="Rhea" id="RHEA:23896"/>
        <dbReference type="ChEBI" id="CHEBI:17117"/>
        <dbReference type="ChEBI" id="CHEBI:29071"/>
        <dbReference type="EC" id="5.3.1.17"/>
    </reaction>
</comment>
<dbReference type="InterPro" id="IPR007045">
    <property type="entry name" value="KduI"/>
</dbReference>
<comment type="function">
    <text evidence="6">Catalyzes the isomerization of 5-dehydro-4-deoxy-D-glucuronate to 3-deoxy-D-glycero-2,5-hexodiulosonate.</text>
</comment>
<comment type="caution">
    <text evidence="7">The sequence shown here is derived from an EMBL/GenBank/DDBJ whole genome shotgun (WGS) entry which is preliminary data.</text>
</comment>
<keyword evidence="5 6" id="KW-0413">Isomerase</keyword>
<evidence type="ECO:0000313" key="8">
    <source>
        <dbReference type="Proteomes" id="UP001501746"/>
    </source>
</evidence>
<dbReference type="PANTHER" id="PTHR38461">
    <property type="entry name" value="4-DEOXY-L-THREO-5-HEXOSULOSE-URONATE KETOL-ISOMERASE"/>
    <property type="match status" value="1"/>
</dbReference>
<dbReference type="InterPro" id="IPR014710">
    <property type="entry name" value="RmlC-like_jellyroll"/>
</dbReference>
<dbReference type="Proteomes" id="UP001501746">
    <property type="component" value="Unassembled WGS sequence"/>
</dbReference>
<evidence type="ECO:0000256" key="6">
    <source>
        <dbReference type="HAMAP-Rule" id="MF_00687"/>
    </source>
</evidence>
<organism evidence="7 8">
    <name type="scientific">Agromyces salentinus</name>
    <dbReference type="NCBI Taxonomy" id="269421"/>
    <lineage>
        <taxon>Bacteria</taxon>
        <taxon>Bacillati</taxon>
        <taxon>Actinomycetota</taxon>
        <taxon>Actinomycetes</taxon>
        <taxon>Micrococcales</taxon>
        <taxon>Microbacteriaceae</taxon>
        <taxon>Agromyces</taxon>
    </lineage>
</organism>
<evidence type="ECO:0000313" key="7">
    <source>
        <dbReference type="EMBL" id="GAA1830423.1"/>
    </source>
</evidence>
<dbReference type="InterPro" id="IPR027449">
    <property type="entry name" value="KduI_N"/>
</dbReference>
<dbReference type="Gene3D" id="2.60.120.520">
    <property type="entry name" value="pectin degrading enzyme 5-keto 4- deoxyuronate isomerase, domain 1"/>
    <property type="match status" value="1"/>
</dbReference>
<keyword evidence="8" id="KW-1185">Reference proteome</keyword>
<dbReference type="Pfam" id="PF04962">
    <property type="entry name" value="KduI"/>
    <property type="match status" value="1"/>
</dbReference>
<dbReference type="InterPro" id="IPR011051">
    <property type="entry name" value="RmlC_Cupin_sf"/>
</dbReference>
<feature type="binding site" evidence="6">
    <location>
        <position position="195"/>
    </location>
    <ligand>
        <name>Zn(2+)</name>
        <dbReference type="ChEBI" id="CHEBI:29105"/>
    </ligand>
</feature>
<dbReference type="InterPro" id="IPR021120">
    <property type="entry name" value="KduI/IolB_isomerase"/>
</dbReference>
<reference evidence="7 8" key="1">
    <citation type="journal article" date="2019" name="Int. J. Syst. Evol. Microbiol.">
        <title>The Global Catalogue of Microorganisms (GCM) 10K type strain sequencing project: providing services to taxonomists for standard genome sequencing and annotation.</title>
        <authorList>
            <consortium name="The Broad Institute Genomics Platform"/>
            <consortium name="The Broad Institute Genome Sequencing Center for Infectious Disease"/>
            <person name="Wu L."/>
            <person name="Ma J."/>
        </authorList>
    </citation>
    <scope>NUCLEOTIDE SEQUENCE [LARGE SCALE GENOMIC DNA]</scope>
    <source>
        <strain evidence="7 8">JCM 14323</strain>
    </source>
</reference>
<name>A0ABN2MKE9_9MICO</name>
<protein>
    <recommendedName>
        <fullName evidence="6">4-deoxy-L-threo-5-hexosulose-uronate ketol-isomerase</fullName>
        <ecNumber evidence="6">5.3.1.17</ecNumber>
    </recommendedName>
    <alternativeName>
        <fullName evidence="6">5-keto-4-deoxyuronate isomerase</fullName>
    </alternativeName>
    <alternativeName>
        <fullName evidence="6">DKI isomerase</fullName>
    </alternativeName>
</protein>
<comment type="pathway">
    <text evidence="6">Glycan metabolism; pectin degradation; 2-dehydro-3-deoxy-D-gluconate from pectin: step 4/5.</text>
</comment>
<gene>
    <name evidence="7" type="primary">kduI_1</name>
    <name evidence="6" type="synonym">kduI</name>
    <name evidence="7" type="ORF">GCM10009750_12830</name>
</gene>
<feature type="binding site" evidence="6">
    <location>
        <position position="197"/>
    </location>
    <ligand>
        <name>Zn(2+)</name>
        <dbReference type="ChEBI" id="CHEBI:29105"/>
    </ligand>
</feature>
<feature type="binding site" evidence="6">
    <location>
        <position position="244"/>
    </location>
    <ligand>
        <name>Zn(2+)</name>
        <dbReference type="ChEBI" id="CHEBI:29105"/>
    </ligand>
</feature>
<sequence length="277" mass="30557">MQIRHATHPDDVAGLPKAALRERFVADSLFVPGEQVLVYTHEDRMVIGGVVPLAGEPIELVAPPELRTERFCERRELAVVQIGRSGTVTVDGVEYTLEHRDVLYVGQGTRTVTFAAGADGEEAAFYLASALSFRGHPTRLVRLQDANTTQTGDAATANRRTVHKHIHADGVRSDQLVLGITSLEPGSVWNSMPPHTHDRRTEVYLYFGLPEDHRIQHVMGEPHDTRTLVLSDRDAVISPSWSVHFGSGTTNYAFVWVMAGENQSFTDMDQIPVTALA</sequence>
<dbReference type="CDD" id="cd20294">
    <property type="entry name" value="cupin_KduI_N"/>
    <property type="match status" value="1"/>
</dbReference>
<evidence type="ECO:0000256" key="1">
    <source>
        <dbReference type="ARBA" id="ARBA00000552"/>
    </source>
</evidence>
<dbReference type="SUPFAM" id="SSF51182">
    <property type="entry name" value="RmlC-like cupins"/>
    <property type="match status" value="1"/>
</dbReference>
<dbReference type="RefSeq" id="WP_157428859.1">
    <property type="nucleotide sequence ID" value="NZ_BAAANK010000003.1"/>
</dbReference>
<dbReference type="PANTHER" id="PTHR38461:SF1">
    <property type="entry name" value="4-DEOXY-L-THREO-5-HEXOSULOSE-URONATE KETOL-ISOMERASE"/>
    <property type="match status" value="1"/>
</dbReference>
<comment type="similarity">
    <text evidence="2 6">Belongs to the KduI family.</text>
</comment>
<evidence type="ECO:0000256" key="4">
    <source>
        <dbReference type="ARBA" id="ARBA00022833"/>
    </source>
</evidence>
<evidence type="ECO:0000256" key="3">
    <source>
        <dbReference type="ARBA" id="ARBA00022723"/>
    </source>
</evidence>
<evidence type="ECO:0000256" key="2">
    <source>
        <dbReference type="ARBA" id="ARBA00008086"/>
    </source>
</evidence>
<keyword evidence="4 6" id="KW-0862">Zinc</keyword>
<accession>A0ABN2MKE9</accession>
<dbReference type="HAMAP" id="MF_00687">
    <property type="entry name" value="KduI"/>
    <property type="match status" value="1"/>
</dbReference>
<dbReference type="EC" id="5.3.1.17" evidence="6"/>
<dbReference type="NCBIfam" id="NF002091">
    <property type="entry name" value="PRK00924.1"/>
    <property type="match status" value="1"/>
</dbReference>
<dbReference type="Gene3D" id="2.60.120.10">
    <property type="entry name" value="Jelly Rolls"/>
    <property type="match status" value="1"/>
</dbReference>
<dbReference type="CDD" id="cd20491">
    <property type="entry name" value="cupin_KduI_C"/>
    <property type="match status" value="1"/>
</dbReference>
<feature type="binding site" evidence="6">
    <location>
        <position position="202"/>
    </location>
    <ligand>
        <name>Zn(2+)</name>
        <dbReference type="ChEBI" id="CHEBI:29105"/>
    </ligand>
</feature>